<dbReference type="Pfam" id="PF13975">
    <property type="entry name" value="gag-asp_proteas"/>
    <property type="match status" value="1"/>
</dbReference>
<dbReference type="InterPro" id="IPR011969">
    <property type="entry name" value="Clan_AA_Asp_peptidase_C"/>
</dbReference>
<keyword evidence="2" id="KW-0378">Hydrolase</keyword>
<organism evidence="2">
    <name type="scientific">Polaromonas hydrogenivorans</name>
    <dbReference type="NCBI Taxonomy" id="335476"/>
    <lineage>
        <taxon>Bacteria</taxon>
        <taxon>Pseudomonadati</taxon>
        <taxon>Pseudomonadota</taxon>
        <taxon>Betaproteobacteria</taxon>
        <taxon>Burkholderiales</taxon>
        <taxon>Comamonadaceae</taxon>
        <taxon>Polaromonas</taxon>
    </lineage>
</organism>
<dbReference type="RefSeq" id="WP_349277795.1">
    <property type="nucleotide sequence ID" value="NZ_CBCSCU010000003.1"/>
</dbReference>
<gene>
    <name evidence="2" type="ORF">ABLV49_15505</name>
</gene>
<dbReference type="GO" id="GO:0008233">
    <property type="term" value="F:peptidase activity"/>
    <property type="evidence" value="ECO:0007669"/>
    <property type="project" value="UniProtKB-KW"/>
</dbReference>
<dbReference type="InterPro" id="IPR021109">
    <property type="entry name" value="Peptidase_aspartic_dom_sf"/>
</dbReference>
<dbReference type="NCBIfam" id="TIGR02281">
    <property type="entry name" value="clan_AA_DTGA"/>
    <property type="match status" value="1"/>
</dbReference>
<name>A0AAU7LNX5_9BURK</name>
<dbReference type="AlphaFoldDB" id="A0AAU7LNX5"/>
<sequence>MAALPVSARVMALWALATSLGVCNAHAESVALAGMLGSKALLVVNGSAPKTVAAGETHQGVKVISTSGDQAVVEQSGKRQTLRVGEAPVSLGGASGRGSRIVLTESSGGHFMTPGQINGRAVQFMVDTGATGIAMSMQDAERAGINYKNGQAVQMSTANGVTQGFRLKLNSVRVGDVEVFDVDAVVVPMAMPFVLLGNSFLSRFQMKRDNSVMTLDKRY</sequence>
<dbReference type="CDD" id="cd05483">
    <property type="entry name" value="retropepsin_like_bacteria"/>
    <property type="match status" value="1"/>
</dbReference>
<dbReference type="InterPro" id="IPR034122">
    <property type="entry name" value="Retropepsin-like_bacterial"/>
</dbReference>
<feature type="chain" id="PRO_5043694699" evidence="1">
    <location>
        <begin position="28"/>
        <end position="219"/>
    </location>
</feature>
<keyword evidence="2" id="KW-0645">Protease</keyword>
<evidence type="ECO:0000313" key="2">
    <source>
        <dbReference type="EMBL" id="XBP69290.1"/>
    </source>
</evidence>
<keyword evidence="1" id="KW-0732">Signal</keyword>
<dbReference type="SUPFAM" id="SSF50630">
    <property type="entry name" value="Acid proteases"/>
    <property type="match status" value="1"/>
</dbReference>
<dbReference type="EMBL" id="CP157675">
    <property type="protein sequence ID" value="XBP69290.1"/>
    <property type="molecule type" value="Genomic_DNA"/>
</dbReference>
<proteinExistence type="predicted"/>
<dbReference type="Gene3D" id="2.40.70.10">
    <property type="entry name" value="Acid Proteases"/>
    <property type="match status" value="1"/>
</dbReference>
<protein>
    <submittedName>
        <fullName evidence="2">Retropepsin-like aspartic protease</fullName>
    </submittedName>
</protein>
<accession>A0AAU7LNX5</accession>
<evidence type="ECO:0000256" key="1">
    <source>
        <dbReference type="SAM" id="SignalP"/>
    </source>
</evidence>
<dbReference type="GO" id="GO:0006508">
    <property type="term" value="P:proteolysis"/>
    <property type="evidence" value="ECO:0007669"/>
    <property type="project" value="UniProtKB-KW"/>
</dbReference>
<feature type="signal peptide" evidence="1">
    <location>
        <begin position="1"/>
        <end position="27"/>
    </location>
</feature>
<reference evidence="2" key="1">
    <citation type="submission" date="2024-05" db="EMBL/GenBank/DDBJ databases">
        <authorList>
            <person name="Bunk B."/>
            <person name="Swiderski J."/>
            <person name="Sproer C."/>
            <person name="Thiel V."/>
        </authorList>
    </citation>
    <scope>NUCLEOTIDE SEQUENCE</scope>
    <source>
        <strain evidence="2">DSM 17735</strain>
    </source>
</reference>